<accession>A0ABY7UIA0</accession>
<evidence type="ECO:0000313" key="1">
    <source>
        <dbReference type="EMBL" id="WCZ38409.1"/>
    </source>
</evidence>
<gene>
    <name evidence="1" type="ORF">CJEDD_03970</name>
</gene>
<evidence type="ECO:0000313" key="2">
    <source>
        <dbReference type="Proteomes" id="UP001218071"/>
    </source>
</evidence>
<reference evidence="1 2" key="1">
    <citation type="submission" date="2020-10" db="EMBL/GenBank/DDBJ databases">
        <title>Complete genome sequence of Corynebacterium jeddahense DSM 45997, type strain of Corynebacterium jeddahense.</title>
        <authorList>
            <person name="Busche T."/>
            <person name="Kalinowski J."/>
            <person name="Ruckert C."/>
        </authorList>
    </citation>
    <scope>NUCLEOTIDE SEQUENCE [LARGE SCALE GENOMIC DNA]</scope>
    <source>
        <strain evidence="1 2">DSM 45997</strain>
    </source>
</reference>
<protein>
    <submittedName>
        <fullName evidence="1">Uncharacterized protein</fullName>
    </submittedName>
</protein>
<organism evidence="1 2">
    <name type="scientific">Corynebacterium jeddahense</name>
    <dbReference type="NCBI Taxonomy" id="1414719"/>
    <lineage>
        <taxon>Bacteria</taxon>
        <taxon>Bacillati</taxon>
        <taxon>Actinomycetota</taxon>
        <taxon>Actinomycetes</taxon>
        <taxon>Mycobacteriales</taxon>
        <taxon>Corynebacteriaceae</taxon>
        <taxon>Corynebacterium</taxon>
    </lineage>
</organism>
<dbReference type="EMBL" id="CP063194">
    <property type="protein sequence ID" value="WCZ38409.1"/>
    <property type="molecule type" value="Genomic_DNA"/>
</dbReference>
<name>A0ABY7UIA0_9CORY</name>
<dbReference type="Proteomes" id="UP001218071">
    <property type="component" value="Chromosome"/>
</dbReference>
<proteinExistence type="predicted"/>
<keyword evidence="2" id="KW-1185">Reference proteome</keyword>
<sequence length="51" mass="5574">MHAGAEDLRILLTTDVTNNFLAASWQASLDALSYSIVGLWDSIMRAFAIFG</sequence>